<comment type="caution">
    <text evidence="10">The sequence shown here is derived from an EMBL/GenBank/DDBJ whole genome shotgun (WGS) entry which is preliminary data.</text>
</comment>
<keyword evidence="11" id="KW-1185">Reference proteome</keyword>
<evidence type="ECO:0000256" key="5">
    <source>
        <dbReference type="ARBA" id="ARBA00022517"/>
    </source>
</evidence>
<evidence type="ECO:0000256" key="7">
    <source>
        <dbReference type="ARBA" id="ARBA00023274"/>
    </source>
</evidence>
<comment type="similarity">
    <text evidence="3">Belongs to the RSA3 family.</text>
</comment>
<dbReference type="AlphaFoldDB" id="A0A9P8PQ53"/>
<dbReference type="GO" id="GO:0005730">
    <property type="term" value="C:nucleolus"/>
    <property type="evidence" value="ECO:0007669"/>
    <property type="project" value="UniProtKB-SubCell"/>
</dbReference>
<evidence type="ECO:0000256" key="4">
    <source>
        <dbReference type="ARBA" id="ARBA00015339"/>
    </source>
</evidence>
<reference evidence="10" key="2">
    <citation type="submission" date="2021-01" db="EMBL/GenBank/DDBJ databases">
        <authorList>
            <person name="Schikora-Tamarit M.A."/>
        </authorList>
    </citation>
    <scope>NUCLEOTIDE SEQUENCE</scope>
    <source>
        <strain evidence="10">CBS6341</strain>
    </source>
</reference>
<evidence type="ECO:0000256" key="6">
    <source>
        <dbReference type="ARBA" id="ARBA00023242"/>
    </source>
</evidence>
<evidence type="ECO:0000313" key="11">
    <source>
        <dbReference type="Proteomes" id="UP000769528"/>
    </source>
</evidence>
<evidence type="ECO:0000256" key="1">
    <source>
        <dbReference type="ARBA" id="ARBA00003035"/>
    </source>
</evidence>
<keyword evidence="5" id="KW-0690">Ribosome biogenesis</keyword>
<dbReference type="Proteomes" id="UP000769528">
    <property type="component" value="Unassembled WGS sequence"/>
</dbReference>
<evidence type="ECO:0000259" key="9">
    <source>
        <dbReference type="Pfam" id="PF14615"/>
    </source>
</evidence>
<dbReference type="GO" id="GO:0000027">
    <property type="term" value="P:ribosomal large subunit assembly"/>
    <property type="evidence" value="ECO:0007669"/>
    <property type="project" value="TreeGrafter"/>
</dbReference>
<feature type="domain" description="Ribosome-assembly protein 3 C-terminal" evidence="9">
    <location>
        <begin position="126"/>
        <end position="171"/>
    </location>
</feature>
<feature type="compositionally biased region" description="Basic and acidic residues" evidence="8">
    <location>
        <begin position="1"/>
        <end position="13"/>
    </location>
</feature>
<comment type="function">
    <text evidence="1">Required for efficient biogenesis of the 60S ribosomal subunit.</text>
</comment>
<protein>
    <recommendedName>
        <fullName evidence="4">Ribosome assembly protein 3</fullName>
    </recommendedName>
</protein>
<dbReference type="InterPro" id="IPR051898">
    <property type="entry name" value="Ribosome_Assembly_3"/>
</dbReference>
<dbReference type="PANTHER" id="PTHR28127">
    <property type="entry name" value="RIBOSOME ASSEMBLY PROTEIN 3"/>
    <property type="match status" value="1"/>
</dbReference>
<dbReference type="OrthoDB" id="69550at2759"/>
<dbReference type="EMBL" id="JAEUBF010000734">
    <property type="protein sequence ID" value="KAH3675655.1"/>
    <property type="molecule type" value="Genomic_DNA"/>
</dbReference>
<keyword evidence="6" id="KW-0539">Nucleus</keyword>
<dbReference type="PANTHER" id="PTHR28127:SF1">
    <property type="entry name" value="RIBOSOME ASSEMBLY PROTEIN 3"/>
    <property type="match status" value="1"/>
</dbReference>
<evidence type="ECO:0000256" key="2">
    <source>
        <dbReference type="ARBA" id="ARBA00004604"/>
    </source>
</evidence>
<sequence>MSLVPRNDKETKPKANRRRRKKRRTEDFSDSSSDDSSSDEQSDKEVANEEQNENNNKDLNTLVDNDEDIVLSDSELPNQKNEDFINVSTKLKKINLTKTALNETSNLSKLNLNSISKNLSNESNELQNSYLNLMFKNFGDDVNELRKAPDFSEKNLIVLANVLKNGANIFDQDTLKAIVNE</sequence>
<feature type="region of interest" description="Disordered" evidence="8">
    <location>
        <begin position="1"/>
        <end position="63"/>
    </location>
</feature>
<proteinExistence type="inferred from homology"/>
<dbReference type="InterPro" id="IPR028217">
    <property type="entry name" value="Rsa3_C"/>
</dbReference>
<feature type="compositionally biased region" description="Acidic residues" evidence="8">
    <location>
        <begin position="28"/>
        <end position="40"/>
    </location>
</feature>
<comment type="subcellular location">
    <subcellularLocation>
        <location evidence="2">Nucleus</location>
        <location evidence="2">Nucleolus</location>
    </subcellularLocation>
</comment>
<reference evidence="10" key="1">
    <citation type="journal article" date="2021" name="Open Biol.">
        <title>Shared evolutionary footprints suggest mitochondrial oxidative damage underlies multiple complex I losses in fungi.</title>
        <authorList>
            <person name="Schikora-Tamarit M.A."/>
            <person name="Marcet-Houben M."/>
            <person name="Nosek J."/>
            <person name="Gabaldon T."/>
        </authorList>
    </citation>
    <scope>NUCLEOTIDE SEQUENCE</scope>
    <source>
        <strain evidence="10">CBS6341</strain>
    </source>
</reference>
<evidence type="ECO:0000256" key="8">
    <source>
        <dbReference type="SAM" id="MobiDB-lite"/>
    </source>
</evidence>
<evidence type="ECO:0000313" key="10">
    <source>
        <dbReference type="EMBL" id="KAH3675655.1"/>
    </source>
</evidence>
<organism evidence="10 11">
    <name type="scientific">Wickerhamomyces mucosus</name>
    <dbReference type="NCBI Taxonomy" id="1378264"/>
    <lineage>
        <taxon>Eukaryota</taxon>
        <taxon>Fungi</taxon>
        <taxon>Dikarya</taxon>
        <taxon>Ascomycota</taxon>
        <taxon>Saccharomycotina</taxon>
        <taxon>Saccharomycetes</taxon>
        <taxon>Phaffomycetales</taxon>
        <taxon>Wickerhamomycetaceae</taxon>
        <taxon>Wickerhamomyces</taxon>
    </lineage>
</organism>
<dbReference type="GO" id="GO:0030687">
    <property type="term" value="C:preribosome, large subunit precursor"/>
    <property type="evidence" value="ECO:0007669"/>
    <property type="project" value="TreeGrafter"/>
</dbReference>
<feature type="compositionally biased region" description="Basic residues" evidence="8">
    <location>
        <begin position="14"/>
        <end position="23"/>
    </location>
</feature>
<accession>A0A9P8PQ53</accession>
<evidence type="ECO:0000256" key="3">
    <source>
        <dbReference type="ARBA" id="ARBA00006256"/>
    </source>
</evidence>
<name>A0A9P8PQ53_9ASCO</name>
<gene>
    <name evidence="10" type="ORF">WICMUC_002572</name>
</gene>
<dbReference type="Pfam" id="PF14615">
    <property type="entry name" value="Rsa3"/>
    <property type="match status" value="1"/>
</dbReference>
<keyword evidence="7" id="KW-0687">Ribonucleoprotein</keyword>